<dbReference type="AlphaFoldDB" id="A0AAW2XM48"/>
<reference evidence="1" key="2">
    <citation type="journal article" date="2024" name="Plant">
        <title>Genomic evolution and insights into agronomic trait innovations of Sesamum species.</title>
        <authorList>
            <person name="Miao H."/>
            <person name="Wang L."/>
            <person name="Qu L."/>
            <person name="Liu H."/>
            <person name="Sun Y."/>
            <person name="Le M."/>
            <person name="Wang Q."/>
            <person name="Wei S."/>
            <person name="Zheng Y."/>
            <person name="Lin W."/>
            <person name="Duan Y."/>
            <person name="Cao H."/>
            <person name="Xiong S."/>
            <person name="Wang X."/>
            <person name="Wei L."/>
            <person name="Li C."/>
            <person name="Ma Q."/>
            <person name="Ju M."/>
            <person name="Zhao R."/>
            <person name="Li G."/>
            <person name="Mu C."/>
            <person name="Tian Q."/>
            <person name="Mei H."/>
            <person name="Zhang T."/>
            <person name="Gao T."/>
            <person name="Zhang H."/>
        </authorList>
    </citation>
    <scope>NUCLEOTIDE SEQUENCE</scope>
    <source>
        <strain evidence="1">KEN1</strain>
    </source>
</reference>
<reference evidence="1" key="1">
    <citation type="submission" date="2020-06" db="EMBL/GenBank/DDBJ databases">
        <authorList>
            <person name="Li T."/>
            <person name="Hu X."/>
            <person name="Zhang T."/>
            <person name="Song X."/>
            <person name="Zhang H."/>
            <person name="Dai N."/>
            <person name="Sheng W."/>
            <person name="Hou X."/>
            <person name="Wei L."/>
        </authorList>
    </citation>
    <scope>NUCLEOTIDE SEQUENCE</scope>
    <source>
        <strain evidence="1">KEN1</strain>
        <tissue evidence="1">Leaf</tissue>
    </source>
</reference>
<accession>A0AAW2XM48</accession>
<gene>
    <name evidence="1" type="ORF">Slati_0847200</name>
</gene>
<dbReference type="SUPFAM" id="SSF49723">
    <property type="entry name" value="Lipase/lipooxygenase domain (PLAT/LH2 domain)"/>
    <property type="match status" value="1"/>
</dbReference>
<dbReference type="EMBL" id="JACGWN010000003">
    <property type="protein sequence ID" value="KAL0455080.1"/>
    <property type="molecule type" value="Genomic_DNA"/>
</dbReference>
<name>A0AAW2XM48_9LAMI</name>
<dbReference type="Gene3D" id="2.60.60.20">
    <property type="entry name" value="PLAT/LH2 domain"/>
    <property type="match status" value="1"/>
</dbReference>
<evidence type="ECO:0000313" key="1">
    <source>
        <dbReference type="EMBL" id="KAL0455080.1"/>
    </source>
</evidence>
<organism evidence="1">
    <name type="scientific">Sesamum latifolium</name>
    <dbReference type="NCBI Taxonomy" id="2727402"/>
    <lineage>
        <taxon>Eukaryota</taxon>
        <taxon>Viridiplantae</taxon>
        <taxon>Streptophyta</taxon>
        <taxon>Embryophyta</taxon>
        <taxon>Tracheophyta</taxon>
        <taxon>Spermatophyta</taxon>
        <taxon>Magnoliopsida</taxon>
        <taxon>eudicotyledons</taxon>
        <taxon>Gunneridae</taxon>
        <taxon>Pentapetalae</taxon>
        <taxon>asterids</taxon>
        <taxon>lamiids</taxon>
        <taxon>Lamiales</taxon>
        <taxon>Pedaliaceae</taxon>
        <taxon>Sesamum</taxon>
    </lineage>
</organism>
<protein>
    <submittedName>
        <fullName evidence="1">Uncharacterized protein</fullName>
    </submittedName>
</protein>
<dbReference type="InterPro" id="IPR036392">
    <property type="entry name" value="PLAT/LH2_dom_sf"/>
</dbReference>
<proteinExistence type="predicted"/>
<sequence>MDGRSPSKRSRHEESGSSKMRGVVVLMKKKVLGVNDIAASVVDRVDEIRGKVALQLISSTAALDHDSGVCVCVCVCVYVCSI</sequence>
<comment type="caution">
    <text evidence="1">The sequence shown here is derived from an EMBL/GenBank/DDBJ whole genome shotgun (WGS) entry which is preliminary data.</text>
</comment>